<organism evidence="3 4">
    <name type="scientific">Microthlaspi erraticum</name>
    <dbReference type="NCBI Taxonomy" id="1685480"/>
    <lineage>
        <taxon>Eukaryota</taxon>
        <taxon>Viridiplantae</taxon>
        <taxon>Streptophyta</taxon>
        <taxon>Embryophyta</taxon>
        <taxon>Tracheophyta</taxon>
        <taxon>Spermatophyta</taxon>
        <taxon>Magnoliopsida</taxon>
        <taxon>eudicotyledons</taxon>
        <taxon>Gunneridae</taxon>
        <taxon>Pentapetalae</taxon>
        <taxon>rosids</taxon>
        <taxon>malvids</taxon>
        <taxon>Brassicales</taxon>
        <taxon>Brassicaceae</taxon>
        <taxon>Coluteocarpeae</taxon>
        <taxon>Microthlaspi</taxon>
    </lineage>
</organism>
<evidence type="ECO:0000256" key="1">
    <source>
        <dbReference type="SAM" id="MobiDB-lite"/>
    </source>
</evidence>
<dbReference type="GO" id="GO:0003700">
    <property type="term" value="F:DNA-binding transcription factor activity"/>
    <property type="evidence" value="ECO:0007669"/>
    <property type="project" value="InterPro"/>
</dbReference>
<feature type="region of interest" description="Disordered" evidence="1">
    <location>
        <begin position="1"/>
        <end position="77"/>
    </location>
</feature>
<evidence type="ECO:0000259" key="2">
    <source>
        <dbReference type="PROSITE" id="PS00036"/>
    </source>
</evidence>
<dbReference type="PROSITE" id="PS00036">
    <property type="entry name" value="BZIP_BASIC"/>
    <property type="match status" value="1"/>
</dbReference>
<evidence type="ECO:0000313" key="3">
    <source>
        <dbReference type="EMBL" id="CAA7034557.1"/>
    </source>
</evidence>
<feature type="domain" description="BZIP" evidence="2">
    <location>
        <begin position="60"/>
        <end position="75"/>
    </location>
</feature>
<dbReference type="EMBL" id="CACVBM020001150">
    <property type="protein sequence ID" value="CAA7034557.1"/>
    <property type="molecule type" value="Genomic_DNA"/>
</dbReference>
<keyword evidence="4" id="KW-1185">Reference proteome</keyword>
<evidence type="ECO:0000313" key="4">
    <source>
        <dbReference type="Proteomes" id="UP000467841"/>
    </source>
</evidence>
<dbReference type="AlphaFoldDB" id="A0A6D2J0Z6"/>
<gene>
    <name evidence="3" type="ORF">MERR_LOCUS21792</name>
</gene>
<reference evidence="3" key="1">
    <citation type="submission" date="2020-01" db="EMBL/GenBank/DDBJ databases">
        <authorList>
            <person name="Mishra B."/>
        </authorList>
    </citation>
    <scope>NUCLEOTIDE SEQUENCE [LARGE SCALE GENOMIC DNA]</scope>
</reference>
<dbReference type="OrthoDB" id="674948at2759"/>
<name>A0A6D2J0Z6_9BRAS</name>
<proteinExistence type="predicted"/>
<feature type="compositionally biased region" description="Basic and acidic residues" evidence="1">
    <location>
        <begin position="9"/>
        <end position="31"/>
    </location>
</feature>
<comment type="caution">
    <text evidence="3">The sequence shown here is derived from an EMBL/GenBank/DDBJ whole genome shotgun (WGS) entry which is preliminary data.</text>
</comment>
<feature type="compositionally biased region" description="Basic and acidic residues" evidence="1">
    <location>
        <begin position="64"/>
        <end position="77"/>
    </location>
</feature>
<dbReference type="InterPro" id="IPR004827">
    <property type="entry name" value="bZIP"/>
</dbReference>
<protein>
    <recommendedName>
        <fullName evidence="2">BZIP domain-containing protein</fullName>
    </recommendedName>
</protein>
<sequence>MSGPVFILNKDDSDDSGKEKADSLVEKKSDALTDFGSENQDGAKVESEIDGDDDVTAKKRRQVRNRDAAVRSRERKK</sequence>
<accession>A0A6D2J0Z6</accession>
<dbReference type="Proteomes" id="UP000467841">
    <property type="component" value="Unassembled WGS sequence"/>
</dbReference>